<dbReference type="EMBL" id="JAEPWM010000001">
    <property type="protein sequence ID" value="MBK6005232.1"/>
    <property type="molecule type" value="Genomic_DNA"/>
</dbReference>
<dbReference type="InterPro" id="IPR049708">
    <property type="entry name" value="PP0621-like"/>
</dbReference>
<protein>
    <recommendedName>
        <fullName evidence="3">Deaminase</fullName>
    </recommendedName>
</protein>
<proteinExistence type="predicted"/>
<dbReference type="NCBIfam" id="NF041023">
    <property type="entry name" value="PP0621_fam"/>
    <property type="match status" value="1"/>
</dbReference>
<reference evidence="1" key="1">
    <citation type="journal article" date="2012" name="J. Microbiol. Biotechnol.">
        <title>Ramlibacter ginsenosidimutans sp. nov., with ginsenoside-converting activity.</title>
        <authorList>
            <person name="Wang L."/>
            <person name="An D.S."/>
            <person name="Kim S.G."/>
            <person name="Jin F.X."/>
            <person name="Kim S.C."/>
            <person name="Lee S.T."/>
            <person name="Im W.T."/>
        </authorList>
    </citation>
    <scope>NUCLEOTIDE SEQUENCE</scope>
    <source>
        <strain evidence="1">KACC 17527</strain>
    </source>
</reference>
<evidence type="ECO:0000313" key="2">
    <source>
        <dbReference type="Proteomes" id="UP000630528"/>
    </source>
</evidence>
<gene>
    <name evidence="1" type="ORF">JJB11_03935</name>
</gene>
<evidence type="ECO:0000313" key="1">
    <source>
        <dbReference type="EMBL" id="MBK6005232.1"/>
    </source>
</evidence>
<comment type="caution">
    <text evidence="1">The sequence shown here is derived from an EMBL/GenBank/DDBJ whole genome shotgun (WGS) entry which is preliminary data.</text>
</comment>
<accession>A0A934TPQ3</accession>
<organism evidence="1 2">
    <name type="scientific">Ramlibacter ginsenosidimutans</name>
    <dbReference type="NCBI Taxonomy" id="502333"/>
    <lineage>
        <taxon>Bacteria</taxon>
        <taxon>Pseudomonadati</taxon>
        <taxon>Pseudomonadota</taxon>
        <taxon>Betaproteobacteria</taxon>
        <taxon>Burkholderiales</taxon>
        <taxon>Comamonadaceae</taxon>
        <taxon>Ramlibacter</taxon>
    </lineage>
</organism>
<evidence type="ECO:0008006" key="3">
    <source>
        <dbReference type="Google" id="ProtNLM"/>
    </source>
</evidence>
<name>A0A934TPQ3_9BURK</name>
<dbReference type="Proteomes" id="UP000630528">
    <property type="component" value="Unassembled WGS sequence"/>
</dbReference>
<dbReference type="AlphaFoldDB" id="A0A934TPQ3"/>
<sequence length="76" mass="8340">MKYLVLFAVLYIAYLVWRNNRIADGSASRRTPPAPPAPQQMVSCAVCGLHLPQPDAVRGADGRFFCGQEHRRLAGG</sequence>
<dbReference type="RefSeq" id="WP_201166581.1">
    <property type="nucleotide sequence ID" value="NZ_JAEPWM010000001.1"/>
</dbReference>
<keyword evidence="2" id="KW-1185">Reference proteome</keyword>
<reference evidence="1" key="2">
    <citation type="submission" date="2021-01" db="EMBL/GenBank/DDBJ databases">
        <authorList>
            <person name="Kang M."/>
        </authorList>
    </citation>
    <scope>NUCLEOTIDE SEQUENCE</scope>
    <source>
        <strain evidence="1">KACC 17527</strain>
    </source>
</reference>